<gene>
    <name evidence="3" type="ORF">G1C95_0066</name>
</gene>
<dbReference type="Gene3D" id="3.40.630.10">
    <property type="entry name" value="Zn peptidases"/>
    <property type="match status" value="1"/>
</dbReference>
<protein>
    <submittedName>
        <fullName evidence="3">Amidohydrolase</fullName>
    </submittedName>
</protein>
<evidence type="ECO:0000313" key="4">
    <source>
        <dbReference type="Proteomes" id="UP000532194"/>
    </source>
</evidence>
<dbReference type="FunFam" id="3.30.70.360:FF:000001">
    <property type="entry name" value="N-acetyldiaminopimelate deacetylase"/>
    <property type="match status" value="1"/>
</dbReference>
<dbReference type="RefSeq" id="WP_169170968.1">
    <property type="nucleotide sequence ID" value="NZ_JAAIII010000001.1"/>
</dbReference>
<dbReference type="PANTHER" id="PTHR11014:SF63">
    <property type="entry name" value="METALLOPEPTIDASE, PUTATIVE (AFU_ORTHOLOGUE AFUA_6G09600)-RELATED"/>
    <property type="match status" value="1"/>
</dbReference>
<evidence type="ECO:0000313" key="3">
    <source>
        <dbReference type="EMBL" id="NMM92881.1"/>
    </source>
</evidence>
<dbReference type="SUPFAM" id="SSF55031">
    <property type="entry name" value="Bacterial exopeptidase dimerisation domain"/>
    <property type="match status" value="1"/>
</dbReference>
<dbReference type="Proteomes" id="UP000532194">
    <property type="component" value="Unassembled WGS sequence"/>
</dbReference>
<dbReference type="InterPro" id="IPR016181">
    <property type="entry name" value="Acyl_CoA_acyltransferase"/>
</dbReference>
<evidence type="ECO:0000259" key="2">
    <source>
        <dbReference type="PROSITE" id="PS51186"/>
    </source>
</evidence>
<accession>A0A7Y0HRG6</accession>
<dbReference type="InterPro" id="IPR017439">
    <property type="entry name" value="Amidohydrolase"/>
</dbReference>
<dbReference type="GO" id="GO:0016747">
    <property type="term" value="F:acyltransferase activity, transferring groups other than amino-acyl groups"/>
    <property type="evidence" value="ECO:0007669"/>
    <property type="project" value="InterPro"/>
</dbReference>
<dbReference type="Pfam" id="PF07687">
    <property type="entry name" value="M20_dimer"/>
    <property type="match status" value="1"/>
</dbReference>
<dbReference type="PROSITE" id="PS51186">
    <property type="entry name" value="GNAT"/>
    <property type="match status" value="1"/>
</dbReference>
<dbReference type="InterPro" id="IPR000182">
    <property type="entry name" value="GNAT_dom"/>
</dbReference>
<dbReference type="NCBIfam" id="TIGR01891">
    <property type="entry name" value="amidohydrolases"/>
    <property type="match status" value="1"/>
</dbReference>
<keyword evidence="1 3" id="KW-0378">Hydrolase</keyword>
<organism evidence="3 4">
    <name type="scientific">Bifidobacterium oedipodis</name>
    <dbReference type="NCBI Taxonomy" id="2675322"/>
    <lineage>
        <taxon>Bacteria</taxon>
        <taxon>Bacillati</taxon>
        <taxon>Actinomycetota</taxon>
        <taxon>Actinomycetes</taxon>
        <taxon>Bifidobacteriales</taxon>
        <taxon>Bifidobacteriaceae</taxon>
        <taxon>Bifidobacterium</taxon>
    </lineage>
</organism>
<dbReference type="SUPFAM" id="SSF53187">
    <property type="entry name" value="Zn-dependent exopeptidases"/>
    <property type="match status" value="1"/>
</dbReference>
<evidence type="ECO:0000256" key="1">
    <source>
        <dbReference type="ARBA" id="ARBA00022801"/>
    </source>
</evidence>
<reference evidence="3 4" key="1">
    <citation type="submission" date="2020-02" db="EMBL/GenBank/DDBJ databases">
        <title>Characterization of phylogenetic diversity of novel bifidobacterial species isolated in Czech ZOOs.</title>
        <authorList>
            <person name="Lugli G.A."/>
            <person name="Vera N.B."/>
            <person name="Ventura M."/>
        </authorList>
    </citation>
    <scope>NUCLEOTIDE SEQUENCE [LARGE SCALE GENOMIC DNA]</scope>
    <source>
        <strain evidence="3 4">DSM 109957</strain>
    </source>
</reference>
<comment type="caution">
    <text evidence="3">The sequence shown here is derived from an EMBL/GenBank/DDBJ whole genome shotgun (WGS) entry which is preliminary data.</text>
</comment>
<dbReference type="GO" id="GO:0050118">
    <property type="term" value="F:N-acetyldiaminopimelate deacetylase activity"/>
    <property type="evidence" value="ECO:0007669"/>
    <property type="project" value="UniProtKB-ARBA"/>
</dbReference>
<dbReference type="SUPFAM" id="SSF55729">
    <property type="entry name" value="Acyl-CoA N-acyltransferases (Nat)"/>
    <property type="match status" value="1"/>
</dbReference>
<feature type="domain" description="N-acetyltransferase" evidence="2">
    <location>
        <begin position="21"/>
        <end position="174"/>
    </location>
</feature>
<dbReference type="Gene3D" id="3.40.630.30">
    <property type="match status" value="1"/>
</dbReference>
<dbReference type="CDD" id="cd04301">
    <property type="entry name" value="NAT_SF"/>
    <property type="match status" value="1"/>
</dbReference>
<dbReference type="InterPro" id="IPR002933">
    <property type="entry name" value="Peptidase_M20"/>
</dbReference>
<dbReference type="PANTHER" id="PTHR11014">
    <property type="entry name" value="PEPTIDASE M20 FAMILY MEMBER"/>
    <property type="match status" value="1"/>
</dbReference>
<dbReference type="Gene3D" id="3.30.70.360">
    <property type="match status" value="1"/>
</dbReference>
<dbReference type="Pfam" id="PF01546">
    <property type="entry name" value="Peptidase_M20"/>
    <property type="match status" value="1"/>
</dbReference>
<proteinExistence type="predicted"/>
<dbReference type="AlphaFoldDB" id="A0A7Y0HRG6"/>
<dbReference type="GO" id="GO:0019877">
    <property type="term" value="P:diaminopimelate biosynthetic process"/>
    <property type="evidence" value="ECO:0007669"/>
    <property type="project" value="UniProtKB-ARBA"/>
</dbReference>
<sequence length="583" mass="63194">MTHTIADLPKSLTHRDIGHGAVIRIAREDEYPVVAKVLVEAFEANDHISDLYRNRLQSIAQRSEREHVWVAEDADSRIIGAYLTPKPDATEEPDTFGFNTLGVLPTAQGRGVGRSFVRHALDLGRFFGFPRLLIHSGPNMKTAHRLYYRCGFVRHRELETLVVDGGQRLLVFVADTDDPVDFDELEQEYRWFHAHPELSYQEFATTERIKAILQRHGVEILDTDLSTGLIAVVRGTASESHAGEHSARSQNPVIALRGDIDGLPLREDTGLLYASTTPGVAHACGHDINLTVALGAALLLQRRRAEFAGTVKIIFQPAEEVKSDEHTPTGAVRVLNTHALDDVDVFFGTHDTAALPVGVIGVREGGASGAVDKFQITITGRGTHAAHPDGGVNPISVLSSMVDALQAIAGQRVDPTHPRVLTVTHVEAGTTWNIVPEQAFLEGTVRTCDPADRDTIEQAVRQVVGGVAAAWGASADLVWSSNAPAVINDVHWAKVARQAVNDVELETRESPATLGGEDFSYYTQVTGKPGLFVHVGVGSSHFAAESIHSPRFTPDPRAIVPGAQFLSQLAVAALQELNGEKVQ</sequence>
<dbReference type="EMBL" id="JAAIII010000001">
    <property type="protein sequence ID" value="NMM92881.1"/>
    <property type="molecule type" value="Genomic_DNA"/>
</dbReference>
<name>A0A7Y0HRG6_9BIFI</name>
<dbReference type="InterPro" id="IPR036264">
    <property type="entry name" value="Bact_exopeptidase_dim_dom"/>
</dbReference>
<dbReference type="Pfam" id="PF00583">
    <property type="entry name" value="Acetyltransf_1"/>
    <property type="match status" value="1"/>
</dbReference>
<keyword evidence="4" id="KW-1185">Reference proteome</keyword>
<dbReference type="InterPro" id="IPR011650">
    <property type="entry name" value="Peptidase_M20_dimer"/>
</dbReference>